<name>A0A7L9FH85_9CREN</name>
<accession>A0A7L9FH85</accession>
<dbReference type="KEGG" id="thel:IG193_06340"/>
<dbReference type="Proteomes" id="UP000594121">
    <property type="component" value="Chromosome"/>
</dbReference>
<dbReference type="GeneID" id="59149498"/>
<protein>
    <submittedName>
        <fullName evidence="1">Uncharacterized protein</fullName>
    </submittedName>
</protein>
<dbReference type="RefSeq" id="WP_192818345.1">
    <property type="nucleotide sequence ID" value="NZ_CP062310.1"/>
</dbReference>
<keyword evidence="2" id="KW-1185">Reference proteome</keyword>
<organism evidence="1 2">
    <name type="scientific">Infirmifilum lucidum</name>
    <dbReference type="NCBI Taxonomy" id="2776706"/>
    <lineage>
        <taxon>Archaea</taxon>
        <taxon>Thermoproteota</taxon>
        <taxon>Thermoprotei</taxon>
        <taxon>Thermofilales</taxon>
        <taxon>Thermofilaceae</taxon>
        <taxon>Infirmifilum</taxon>
    </lineage>
</organism>
<dbReference type="AlphaFoldDB" id="A0A7L9FH85"/>
<sequence>MPWLGIRAECTAEEEFERYLKEYGYSFTKKFEIEVLVGGTWEKFKVYEVLGFVESAAEILAEAFNCPALESGPHLVLGEVSAKLWDEAVKIALPDGKSYVVPVYTYDGFLDLRMPTSKVRGLKGQIIVGGRVFELPLGEEDFQRIMLLDKRVREKLEKAIAIYGYEKVIDRKLLEKLKEEKAGRSREQTVTYEVDWDAGTVLCIVDGKLTSMNLTRFAVLLAQRELYGELEKFVSMLDPDMRREIKEALEEFFNIFKGSLKSPEELKKILEKI</sequence>
<dbReference type="InParanoid" id="A0A7L9FH85"/>
<evidence type="ECO:0000313" key="1">
    <source>
        <dbReference type="EMBL" id="QOJ78373.1"/>
    </source>
</evidence>
<gene>
    <name evidence="1" type="ORF">IG193_06340</name>
</gene>
<evidence type="ECO:0000313" key="2">
    <source>
        <dbReference type="Proteomes" id="UP000594121"/>
    </source>
</evidence>
<dbReference type="EMBL" id="CP062310">
    <property type="protein sequence ID" value="QOJ78373.1"/>
    <property type="molecule type" value="Genomic_DNA"/>
</dbReference>
<reference evidence="1 2" key="1">
    <citation type="submission" date="2020-10" db="EMBL/GenBank/DDBJ databases">
        <title>Thermofilum lucidum 3507LT sp. nov. a novel member of Thermofilaceae family isolated from Chile hot spring, and proposal of description order Thermofilales.</title>
        <authorList>
            <person name="Zayulina K.S."/>
            <person name="Elcheninov A.G."/>
            <person name="Toshchakov S.V."/>
            <person name="Kublanov I.V."/>
        </authorList>
    </citation>
    <scope>NUCLEOTIDE SEQUENCE [LARGE SCALE GENOMIC DNA]</scope>
    <source>
        <strain evidence="1 2">3507LT</strain>
    </source>
</reference>
<proteinExistence type="predicted"/>